<keyword evidence="1" id="KW-1133">Transmembrane helix</keyword>
<name>A0A2Z4Q4N3_9CAUD</name>
<gene>
    <name evidence="2" type="primary">37</name>
    <name evidence="2" type="ORF">SEA_ANNASERENA_37</name>
</gene>
<reference evidence="2 3" key="1">
    <citation type="submission" date="2018-04" db="EMBL/GenBank/DDBJ databases">
        <authorList>
            <person name="Harrington T."/>
            <person name="Washburn E."/>
            <person name="Bricker J."/>
            <person name="McKinney A."/>
            <person name="Betsko A.J."/>
            <person name="Garlena R.A."/>
            <person name="Russell D.A."/>
            <person name="Pope W.A."/>
            <person name="Jacobs-Sera D."/>
            <person name="Hatfull G.F."/>
        </authorList>
    </citation>
    <scope>NUCLEOTIDE SEQUENCE [LARGE SCALE GENOMIC DNA]</scope>
</reference>
<keyword evidence="1" id="KW-0472">Membrane</keyword>
<dbReference type="EMBL" id="MH271292">
    <property type="protein sequence ID" value="AWY04493.1"/>
    <property type="molecule type" value="Genomic_DNA"/>
</dbReference>
<feature type="transmembrane region" description="Helical" evidence="1">
    <location>
        <begin position="12"/>
        <end position="33"/>
    </location>
</feature>
<proteinExistence type="predicted"/>
<evidence type="ECO:0000313" key="3">
    <source>
        <dbReference type="Proteomes" id="UP000251068"/>
    </source>
</evidence>
<protein>
    <submittedName>
        <fullName evidence="2">Uncharacterized protein</fullName>
    </submittedName>
</protein>
<organism evidence="2 3">
    <name type="scientific">Microbacterium phage AnnaSerena</name>
    <dbReference type="NCBI Taxonomy" id="2201432"/>
    <lineage>
        <taxon>Viruses</taxon>
        <taxon>Duplodnaviria</taxon>
        <taxon>Heunggongvirae</taxon>
        <taxon>Uroviricota</taxon>
        <taxon>Caudoviricetes</taxon>
        <taxon>Krampusvirus</taxon>
        <taxon>Krampusvirus krampus</taxon>
    </lineage>
</organism>
<evidence type="ECO:0000256" key="1">
    <source>
        <dbReference type="SAM" id="Phobius"/>
    </source>
</evidence>
<keyword evidence="1" id="KW-0812">Transmembrane</keyword>
<sequence length="112" mass="12351">MNWTDPWVPGFVTGSLALIAAVLTGIITSVFAARRERAKDARDSARPGAPTVQQVWERQDKMERAFKASLTLLGEVVEQHADPGTLVLSKSAIRILRESGYMPTELEDILTE</sequence>
<evidence type="ECO:0000313" key="2">
    <source>
        <dbReference type="EMBL" id="AWY04493.1"/>
    </source>
</evidence>
<accession>A0A2Z4Q4N3</accession>
<dbReference type="Proteomes" id="UP000251068">
    <property type="component" value="Segment"/>
</dbReference>